<evidence type="ECO:0000313" key="2">
    <source>
        <dbReference type="EMBL" id="CAK9187507.1"/>
    </source>
</evidence>
<dbReference type="PANTHER" id="PTHR31213">
    <property type="entry name" value="OS08G0374000 PROTEIN-RELATED"/>
    <property type="match status" value="1"/>
</dbReference>
<evidence type="ECO:0000313" key="3">
    <source>
        <dbReference type="Proteomes" id="UP001642360"/>
    </source>
</evidence>
<proteinExistence type="inferred from homology"/>
<evidence type="ECO:0000256" key="1">
    <source>
        <dbReference type="ARBA" id="ARBA00009744"/>
    </source>
</evidence>
<dbReference type="Gene3D" id="3.30.530.20">
    <property type="match status" value="1"/>
</dbReference>
<dbReference type="PANTHER" id="PTHR31213:SF70">
    <property type="entry name" value="MAJOR ALLERGEN PRU AR 1-LIKE"/>
    <property type="match status" value="1"/>
</dbReference>
<reference evidence="2 3" key="1">
    <citation type="submission" date="2024-02" db="EMBL/GenBank/DDBJ databases">
        <authorList>
            <person name="Vignale AGUSTIN F."/>
            <person name="Sosa J E."/>
            <person name="Modenutti C."/>
        </authorList>
    </citation>
    <scope>NUCLEOTIDE SEQUENCE [LARGE SCALE GENOMIC DNA]</scope>
</reference>
<gene>
    <name evidence="2" type="ORF">ILEXP_LOCUS58065</name>
</gene>
<sequence>MRIDEINEETFVYNYTLIEGEALVGKFEKISHEAMFEPSLDGGTISKMTSKYYTLDDVAITEEEIRAGKEKAIGMHKAVEGYLQNPDAYALTLYFI</sequence>
<accession>A0ABC8V3W3</accession>
<dbReference type="FunFam" id="3.30.530.20:FF:000007">
    <property type="entry name" value="Major pollen allergen Bet v 1-A"/>
    <property type="match status" value="1"/>
</dbReference>
<dbReference type="AlphaFoldDB" id="A0ABC8V3W3"/>
<dbReference type="InterPro" id="IPR050279">
    <property type="entry name" value="Plant_def-hormone_signal"/>
</dbReference>
<comment type="similarity">
    <text evidence="1">Belongs to the BetVI family.</text>
</comment>
<comment type="caution">
    <text evidence="2">The sequence shown here is derived from an EMBL/GenBank/DDBJ whole genome shotgun (WGS) entry which is preliminary data.</text>
</comment>
<dbReference type="InterPro" id="IPR024949">
    <property type="entry name" value="Bet_v_I_allergen"/>
</dbReference>
<keyword evidence="3" id="KW-1185">Reference proteome</keyword>
<dbReference type="PRINTS" id="PR00634">
    <property type="entry name" value="BETALLERGEN"/>
</dbReference>
<dbReference type="InterPro" id="IPR023393">
    <property type="entry name" value="START-like_dom_sf"/>
</dbReference>
<name>A0ABC8V3W3_9AQUA</name>
<dbReference type="SUPFAM" id="SSF55961">
    <property type="entry name" value="Bet v1-like"/>
    <property type="match status" value="1"/>
</dbReference>
<organism evidence="2 3">
    <name type="scientific">Ilex paraguariensis</name>
    <name type="common">yerba mate</name>
    <dbReference type="NCBI Taxonomy" id="185542"/>
    <lineage>
        <taxon>Eukaryota</taxon>
        <taxon>Viridiplantae</taxon>
        <taxon>Streptophyta</taxon>
        <taxon>Embryophyta</taxon>
        <taxon>Tracheophyta</taxon>
        <taxon>Spermatophyta</taxon>
        <taxon>Magnoliopsida</taxon>
        <taxon>eudicotyledons</taxon>
        <taxon>Gunneridae</taxon>
        <taxon>Pentapetalae</taxon>
        <taxon>asterids</taxon>
        <taxon>campanulids</taxon>
        <taxon>Aquifoliales</taxon>
        <taxon>Aquifoliaceae</taxon>
        <taxon>Ilex</taxon>
    </lineage>
</organism>
<protein>
    <submittedName>
        <fullName evidence="2">Uncharacterized protein</fullName>
    </submittedName>
</protein>
<dbReference type="Proteomes" id="UP001642360">
    <property type="component" value="Unassembled WGS sequence"/>
</dbReference>
<dbReference type="EMBL" id="CAUOFW020010013">
    <property type="protein sequence ID" value="CAK9187507.1"/>
    <property type="molecule type" value="Genomic_DNA"/>
</dbReference>